<proteinExistence type="predicted"/>
<evidence type="ECO:0000313" key="2">
    <source>
        <dbReference type="Proteomes" id="UP000011776"/>
    </source>
</evidence>
<protein>
    <submittedName>
        <fullName evidence="1">Uncharacterized protein</fullName>
    </submittedName>
</protein>
<name>M3FX06_LEPIR</name>
<dbReference type="Proteomes" id="UP000011776">
    <property type="component" value="Unassembled WGS sequence"/>
</dbReference>
<gene>
    <name evidence="1" type="ORF">LEP1GSC151_3928</name>
</gene>
<dbReference type="AlphaFoldDB" id="M3FX06"/>
<dbReference type="EMBL" id="AFME02000124">
    <property type="protein sequence ID" value="EMG12029.1"/>
    <property type="molecule type" value="Genomic_DNA"/>
</dbReference>
<dbReference type="BioCyc" id="LINT1001599:G11K9-3878-MONOMER"/>
<evidence type="ECO:0000313" key="1">
    <source>
        <dbReference type="EMBL" id="EMG12029.1"/>
    </source>
</evidence>
<accession>M3FX06</accession>
<sequence>MRLKEGNKLIVFDQEKVHTSSPIGGVIFTDKISEAEGILFLRIRLPLSNLIFQKYLNRFVKKVFYGLHIPKNLQEQKRI</sequence>
<comment type="caution">
    <text evidence="1">The sequence shown here is derived from an EMBL/GenBank/DDBJ whole genome shotgun (WGS) entry which is preliminary data.</text>
</comment>
<organism evidence="1 2">
    <name type="scientific">Leptospira interrogans serovar Grippotyphosa str. LT2186</name>
    <dbReference type="NCBI Taxonomy" id="1001599"/>
    <lineage>
        <taxon>Bacteria</taxon>
        <taxon>Pseudomonadati</taxon>
        <taxon>Spirochaetota</taxon>
        <taxon>Spirochaetia</taxon>
        <taxon>Leptospirales</taxon>
        <taxon>Leptospiraceae</taxon>
        <taxon>Leptospira</taxon>
    </lineage>
</organism>
<reference evidence="1 2" key="1">
    <citation type="submission" date="2013-02" db="EMBL/GenBank/DDBJ databases">
        <authorList>
            <person name="Harkins D.M."/>
            <person name="Durkin A.S."/>
            <person name="Brinkac L.M."/>
            <person name="Haft D.H."/>
            <person name="Selengut J.D."/>
            <person name="Sanka R."/>
            <person name="DePew J."/>
            <person name="Purushe J."/>
            <person name="Tulsiani S.M."/>
            <person name="Graham G.C."/>
            <person name="Burns M.-A."/>
            <person name="Dohnt M.F."/>
            <person name="Smythe L.D."/>
            <person name="McKay D.B."/>
            <person name="Craig S.B."/>
            <person name="Vinetz J.M."/>
            <person name="Sutton G.G."/>
            <person name="Nierman W.C."/>
            <person name="Fouts D.E."/>
        </authorList>
    </citation>
    <scope>NUCLEOTIDE SEQUENCE [LARGE SCALE GENOMIC DNA]</scope>
    <source>
        <strain evidence="1 2">LT2186</strain>
    </source>
</reference>